<dbReference type="CDD" id="cd03262">
    <property type="entry name" value="ABC_HisP_GlnQ"/>
    <property type="match status" value="1"/>
</dbReference>
<keyword evidence="5" id="KW-0547">Nucleotide-binding</keyword>
<dbReference type="EMBL" id="FNZM01000016">
    <property type="protein sequence ID" value="SEK07810.1"/>
    <property type="molecule type" value="Genomic_DNA"/>
</dbReference>
<gene>
    <name evidence="8" type="ORF">SAMN05216550_11679</name>
</gene>
<dbReference type="InterPro" id="IPR030679">
    <property type="entry name" value="ABC_ATPase_HisP-typ"/>
</dbReference>
<dbReference type="GO" id="GO:0015424">
    <property type="term" value="F:ABC-type amino acid transporter activity"/>
    <property type="evidence" value="ECO:0007669"/>
    <property type="project" value="InterPro"/>
</dbReference>
<dbReference type="PIRSF" id="PIRSF039085">
    <property type="entry name" value="ABC_ATPase_HisP"/>
    <property type="match status" value="1"/>
</dbReference>
<dbReference type="InterPro" id="IPR003593">
    <property type="entry name" value="AAA+_ATPase"/>
</dbReference>
<dbReference type="PANTHER" id="PTHR43166">
    <property type="entry name" value="AMINO ACID IMPORT ATP-BINDING PROTEIN"/>
    <property type="match status" value="1"/>
</dbReference>
<dbReference type="Pfam" id="PF00005">
    <property type="entry name" value="ABC_tran"/>
    <property type="match status" value="1"/>
</dbReference>
<keyword evidence="6 8" id="KW-0067">ATP-binding</keyword>
<accession>A0AAQ1JWM2</accession>
<evidence type="ECO:0000256" key="2">
    <source>
        <dbReference type="ARBA" id="ARBA00022448"/>
    </source>
</evidence>
<keyword evidence="4" id="KW-0472">Membrane</keyword>
<evidence type="ECO:0000256" key="1">
    <source>
        <dbReference type="ARBA" id="ARBA00005417"/>
    </source>
</evidence>
<dbReference type="GO" id="GO:0016887">
    <property type="term" value="F:ATP hydrolysis activity"/>
    <property type="evidence" value="ECO:0007669"/>
    <property type="project" value="InterPro"/>
</dbReference>
<dbReference type="RefSeq" id="WP_074986124.1">
    <property type="nucleotide sequence ID" value="NZ_CADFGN010000014.1"/>
</dbReference>
<dbReference type="SMART" id="SM00382">
    <property type="entry name" value="AAA"/>
    <property type="match status" value="1"/>
</dbReference>
<name>A0AAQ1JWM2_9BURK</name>
<dbReference type="SUPFAM" id="SSF52540">
    <property type="entry name" value="P-loop containing nucleoside triphosphate hydrolases"/>
    <property type="match status" value="1"/>
</dbReference>
<evidence type="ECO:0000256" key="5">
    <source>
        <dbReference type="ARBA" id="ARBA00022741"/>
    </source>
</evidence>
<keyword evidence="2" id="KW-0813">Transport</keyword>
<comment type="similarity">
    <text evidence="1">Belongs to the ABC transporter superfamily.</text>
</comment>
<dbReference type="InterPro" id="IPR017871">
    <property type="entry name" value="ABC_transporter-like_CS"/>
</dbReference>
<feature type="domain" description="ABC transporter" evidence="7">
    <location>
        <begin position="20"/>
        <end position="254"/>
    </location>
</feature>
<evidence type="ECO:0000313" key="8">
    <source>
        <dbReference type="EMBL" id="SEK07810.1"/>
    </source>
</evidence>
<reference evidence="8 9" key="1">
    <citation type="submission" date="2016-10" db="EMBL/GenBank/DDBJ databases">
        <authorList>
            <person name="Varghese N."/>
            <person name="Submissions S."/>
        </authorList>
    </citation>
    <scope>NUCLEOTIDE SEQUENCE [LARGE SCALE GENOMIC DNA]</scope>
    <source>
        <strain evidence="8 9">LMG 22274</strain>
    </source>
</reference>
<dbReference type="PROSITE" id="PS50893">
    <property type="entry name" value="ABC_TRANSPORTER_2"/>
    <property type="match status" value="1"/>
</dbReference>
<keyword evidence="4" id="KW-0997">Cell inner membrane</keyword>
<proteinExistence type="inferred from homology"/>
<dbReference type="PANTHER" id="PTHR43166:SF4">
    <property type="entry name" value="PHOSPHONATES IMPORT ATP-BINDING PROTEIN PHNC"/>
    <property type="match status" value="1"/>
</dbReference>
<dbReference type="InterPro" id="IPR027417">
    <property type="entry name" value="P-loop_NTPase"/>
</dbReference>
<evidence type="ECO:0000313" key="9">
    <source>
        <dbReference type="Proteomes" id="UP000183529"/>
    </source>
</evidence>
<dbReference type="Proteomes" id="UP000183529">
    <property type="component" value="Unassembled WGS sequence"/>
</dbReference>
<keyword evidence="3" id="KW-1003">Cell membrane</keyword>
<comment type="caution">
    <text evidence="8">The sequence shown here is derived from an EMBL/GenBank/DDBJ whole genome shotgun (WGS) entry which is preliminary data.</text>
</comment>
<organism evidence="8 9">
    <name type="scientific">Paraburkholderia tropica</name>
    <dbReference type="NCBI Taxonomy" id="92647"/>
    <lineage>
        <taxon>Bacteria</taxon>
        <taxon>Pseudomonadati</taxon>
        <taxon>Pseudomonadota</taxon>
        <taxon>Betaproteobacteria</taxon>
        <taxon>Burkholderiales</taxon>
        <taxon>Burkholderiaceae</taxon>
        <taxon>Paraburkholderia</taxon>
    </lineage>
</organism>
<evidence type="ECO:0000259" key="7">
    <source>
        <dbReference type="PROSITE" id="PS50893"/>
    </source>
</evidence>
<dbReference type="InterPro" id="IPR003439">
    <property type="entry name" value="ABC_transporter-like_ATP-bd"/>
</dbReference>
<dbReference type="AlphaFoldDB" id="A0AAQ1JWM2"/>
<evidence type="ECO:0000256" key="3">
    <source>
        <dbReference type="ARBA" id="ARBA00022475"/>
    </source>
</evidence>
<dbReference type="Gene3D" id="3.40.50.300">
    <property type="entry name" value="P-loop containing nucleotide triphosphate hydrolases"/>
    <property type="match status" value="1"/>
</dbReference>
<dbReference type="PROSITE" id="PS00211">
    <property type="entry name" value="ABC_TRANSPORTER_1"/>
    <property type="match status" value="1"/>
</dbReference>
<dbReference type="GO" id="GO:0005524">
    <property type="term" value="F:ATP binding"/>
    <property type="evidence" value="ECO:0007669"/>
    <property type="project" value="UniProtKB-KW"/>
</dbReference>
<protein>
    <submittedName>
        <fullName evidence="8">Amino acid ABC transporter ATP-binding protein, PAAT family</fullName>
    </submittedName>
</protein>
<evidence type="ECO:0000256" key="6">
    <source>
        <dbReference type="ARBA" id="ARBA00022840"/>
    </source>
</evidence>
<evidence type="ECO:0000256" key="4">
    <source>
        <dbReference type="ARBA" id="ARBA00022519"/>
    </source>
</evidence>
<dbReference type="InterPro" id="IPR050086">
    <property type="entry name" value="MetN_ABC_transporter-like"/>
</dbReference>
<dbReference type="FunFam" id="3.40.50.300:FF:000020">
    <property type="entry name" value="Amino acid ABC transporter ATP-binding component"/>
    <property type="match status" value="1"/>
</dbReference>
<sequence>MLSIERTEESAAAIARPVAISMRGIDKWYGAVQVLSCIDLDVHAGETVVICGPSGSGKSTLIRCINGLESHQKGFITVNGQQQADDLKVKNAIRREAGMVFQHFNLYPHLTVLQNCTLSPQRVLKMPKKEAQALAERYLHQVRLSEHVHKYPEQLSGGQQQRVAIARALCMRPKVMLFDEPTSALDPELVREVLDTMRELARNGMTMVCVTHEMAFAKAVADKVVFMDAGRIVMAAPPAEFFDRPSHPRLRSFLSQVTEPAFGSSLAAQH</sequence>